<keyword evidence="1 5" id="KW-0489">Methyltransferase</keyword>
<evidence type="ECO:0000313" key="5">
    <source>
        <dbReference type="EMBL" id="MBB5077904.1"/>
    </source>
</evidence>
<dbReference type="PANTHER" id="PTHR43464:SF19">
    <property type="entry name" value="UBIQUINONE BIOSYNTHESIS O-METHYLTRANSFERASE, MITOCHONDRIAL"/>
    <property type="match status" value="1"/>
</dbReference>
<sequence length="198" mass="21782">MWNHNIAFHPFVLANVPAGCERALDVGCGDGLLARKLSSLSRQVTGVDVAAEMIAEARSAGGRPDYLQADFLASDLPESSYDFVSTVTTIHHMDFEPALTRMTRLLRPGGRLVVIGIAANATPLDWVIDGMSVVKHQILSRVHGGAEQNTPVAAPTMTWSAVRREALTLLPEARWRRHLLWRYSLTWTKPLPTPPRPA</sequence>
<feature type="domain" description="Methyltransferase type 11" evidence="4">
    <location>
        <begin position="24"/>
        <end position="114"/>
    </location>
</feature>
<dbReference type="CDD" id="cd02440">
    <property type="entry name" value="AdoMet_MTases"/>
    <property type="match status" value="1"/>
</dbReference>
<evidence type="ECO:0000313" key="6">
    <source>
        <dbReference type="Proteomes" id="UP000568380"/>
    </source>
</evidence>
<dbReference type="SUPFAM" id="SSF53335">
    <property type="entry name" value="S-adenosyl-L-methionine-dependent methyltransferases"/>
    <property type="match status" value="1"/>
</dbReference>
<evidence type="ECO:0000256" key="3">
    <source>
        <dbReference type="ARBA" id="ARBA00022691"/>
    </source>
</evidence>
<dbReference type="RefSeq" id="WP_184962177.1">
    <property type="nucleotide sequence ID" value="NZ_JACHIN010000004.1"/>
</dbReference>
<dbReference type="GO" id="GO:0008757">
    <property type="term" value="F:S-adenosylmethionine-dependent methyltransferase activity"/>
    <property type="evidence" value="ECO:0007669"/>
    <property type="project" value="InterPro"/>
</dbReference>
<evidence type="ECO:0000259" key="4">
    <source>
        <dbReference type="Pfam" id="PF08241"/>
    </source>
</evidence>
<protein>
    <submittedName>
        <fullName evidence="5">Ubiquinone/menaquinone biosynthesis C-methylase UbiE</fullName>
    </submittedName>
</protein>
<dbReference type="PANTHER" id="PTHR43464">
    <property type="entry name" value="METHYLTRANSFERASE"/>
    <property type="match status" value="1"/>
</dbReference>
<proteinExistence type="predicted"/>
<dbReference type="Pfam" id="PF08241">
    <property type="entry name" value="Methyltransf_11"/>
    <property type="match status" value="1"/>
</dbReference>
<dbReference type="InterPro" id="IPR029063">
    <property type="entry name" value="SAM-dependent_MTases_sf"/>
</dbReference>
<accession>A0A7W8EFT8</accession>
<dbReference type="AlphaFoldDB" id="A0A7W8EFT8"/>
<comment type="caution">
    <text evidence="5">The sequence shown here is derived from an EMBL/GenBank/DDBJ whole genome shotgun (WGS) entry which is preliminary data.</text>
</comment>
<name>A0A7W8EFT8_9ACTN</name>
<reference evidence="5 6" key="1">
    <citation type="submission" date="2020-08" db="EMBL/GenBank/DDBJ databases">
        <title>Genomic Encyclopedia of Type Strains, Phase IV (KMG-IV): sequencing the most valuable type-strain genomes for metagenomic binning, comparative biology and taxonomic classification.</title>
        <authorList>
            <person name="Goeker M."/>
        </authorList>
    </citation>
    <scope>NUCLEOTIDE SEQUENCE [LARGE SCALE GENOMIC DNA]</scope>
    <source>
        <strain evidence="5 6">DSM 45385</strain>
    </source>
</reference>
<evidence type="ECO:0000256" key="1">
    <source>
        <dbReference type="ARBA" id="ARBA00022603"/>
    </source>
</evidence>
<dbReference type="InterPro" id="IPR013216">
    <property type="entry name" value="Methyltransf_11"/>
</dbReference>
<dbReference type="EMBL" id="JACHIN010000004">
    <property type="protein sequence ID" value="MBB5077904.1"/>
    <property type="molecule type" value="Genomic_DNA"/>
</dbReference>
<dbReference type="Proteomes" id="UP000568380">
    <property type="component" value="Unassembled WGS sequence"/>
</dbReference>
<evidence type="ECO:0000256" key="2">
    <source>
        <dbReference type="ARBA" id="ARBA00022679"/>
    </source>
</evidence>
<keyword evidence="5" id="KW-0830">Ubiquinone</keyword>
<keyword evidence="6" id="KW-1185">Reference proteome</keyword>
<dbReference type="GO" id="GO:0032259">
    <property type="term" value="P:methylation"/>
    <property type="evidence" value="ECO:0007669"/>
    <property type="project" value="UniProtKB-KW"/>
</dbReference>
<dbReference type="Gene3D" id="3.40.50.150">
    <property type="entry name" value="Vaccinia Virus protein VP39"/>
    <property type="match status" value="1"/>
</dbReference>
<gene>
    <name evidence="5" type="ORF">HNR40_003379</name>
</gene>
<keyword evidence="2" id="KW-0808">Transferase</keyword>
<organism evidence="5 6">
    <name type="scientific">Nonomuraea endophytica</name>
    <dbReference type="NCBI Taxonomy" id="714136"/>
    <lineage>
        <taxon>Bacteria</taxon>
        <taxon>Bacillati</taxon>
        <taxon>Actinomycetota</taxon>
        <taxon>Actinomycetes</taxon>
        <taxon>Streptosporangiales</taxon>
        <taxon>Streptosporangiaceae</taxon>
        <taxon>Nonomuraea</taxon>
    </lineage>
</organism>
<keyword evidence="3" id="KW-0949">S-adenosyl-L-methionine</keyword>